<proteinExistence type="predicted"/>
<accession>A0A5N5JZN6</accession>
<sequence length="75" mass="8245">MPGLPMYGHPVGPLVGHMASAVGTPVMLPPLRHHPNSPYVAYPMAPPQTISHLLKISPEDTRFDASYQGYCFTYH</sequence>
<gene>
    <name evidence="1" type="ORF">DKX38_022500</name>
</gene>
<comment type="caution">
    <text evidence="1">The sequence shown here is derived from an EMBL/GenBank/DDBJ whole genome shotgun (WGS) entry which is preliminary data.</text>
</comment>
<organism evidence="1 2">
    <name type="scientific">Salix brachista</name>
    <dbReference type="NCBI Taxonomy" id="2182728"/>
    <lineage>
        <taxon>Eukaryota</taxon>
        <taxon>Viridiplantae</taxon>
        <taxon>Streptophyta</taxon>
        <taxon>Embryophyta</taxon>
        <taxon>Tracheophyta</taxon>
        <taxon>Spermatophyta</taxon>
        <taxon>Magnoliopsida</taxon>
        <taxon>eudicotyledons</taxon>
        <taxon>Gunneridae</taxon>
        <taxon>Pentapetalae</taxon>
        <taxon>rosids</taxon>
        <taxon>fabids</taxon>
        <taxon>Malpighiales</taxon>
        <taxon>Salicaceae</taxon>
        <taxon>Saliceae</taxon>
        <taxon>Salix</taxon>
    </lineage>
</organism>
<keyword evidence="2" id="KW-1185">Reference proteome</keyword>
<dbReference type="Proteomes" id="UP000326939">
    <property type="component" value="Chromosome 15"/>
</dbReference>
<protein>
    <submittedName>
        <fullName evidence="1">Uncharacterized protein</fullName>
    </submittedName>
</protein>
<dbReference type="AlphaFoldDB" id="A0A5N5JZN6"/>
<evidence type="ECO:0000313" key="2">
    <source>
        <dbReference type="Proteomes" id="UP000326939"/>
    </source>
</evidence>
<evidence type="ECO:0000313" key="1">
    <source>
        <dbReference type="EMBL" id="KAB5524751.1"/>
    </source>
</evidence>
<dbReference type="EMBL" id="VDCV01000015">
    <property type="protein sequence ID" value="KAB5524751.1"/>
    <property type="molecule type" value="Genomic_DNA"/>
</dbReference>
<name>A0A5N5JZN6_9ROSI</name>
<reference evidence="2" key="1">
    <citation type="journal article" date="2019" name="Gigascience">
        <title>De novo genome assembly of the endangered Acer yangbiense, a plant species with extremely small populations endemic to Yunnan Province, China.</title>
        <authorList>
            <person name="Yang J."/>
            <person name="Wariss H.M."/>
            <person name="Tao L."/>
            <person name="Zhang R."/>
            <person name="Yun Q."/>
            <person name="Hollingsworth P."/>
            <person name="Dao Z."/>
            <person name="Luo G."/>
            <person name="Guo H."/>
            <person name="Ma Y."/>
            <person name="Sun W."/>
        </authorList>
    </citation>
    <scope>NUCLEOTIDE SEQUENCE [LARGE SCALE GENOMIC DNA]</scope>
    <source>
        <strain evidence="2">cv. br00</strain>
    </source>
</reference>